<evidence type="ECO:0000313" key="2">
    <source>
        <dbReference type="EMBL" id="MFC2950001.1"/>
    </source>
</evidence>
<accession>A0ABV7AAK3</accession>
<protein>
    <submittedName>
        <fullName evidence="2">Lantibiotic dehydratase C-terminal domain-containing protein</fullName>
    </submittedName>
</protein>
<sequence length="314" mass="38308">MKWNSFHIFYHDQNRWDHFLIYLYKRLIDIYGKNTLPSFFFIRYWEGGPHLRFRVRNMGEINKDKFVRSIADFFLEFPSEIEVNKSEFYNQYQMLLDNHEDREWYPNHSIQELAYIPETRRYNGETMLQLSESQFEFSSRYVIKFLEVNNPDLKRKYNHGLYILSYMVRSMKLSRQLQIDFLRSYCIATLQTYVPEEIEKYLQSYRLKLENNDLGKAISKYWSNNSNILYKQYTNFTEQIIESVKQNNFVFNDIKLKSIEELDVYSHAIIQLYWSWIHMFLNRLGVSPLMEAELTFLLSNSLNTHPIKEQKYEI</sequence>
<dbReference type="RefSeq" id="WP_390307978.1">
    <property type="nucleotide sequence ID" value="NZ_JBHRRZ010000040.1"/>
</dbReference>
<keyword evidence="3" id="KW-1185">Reference proteome</keyword>
<dbReference type="Pfam" id="PF14028">
    <property type="entry name" value="Lant_dehydr_C"/>
    <property type="match status" value="1"/>
</dbReference>
<reference evidence="3" key="1">
    <citation type="journal article" date="2019" name="Int. J. Syst. Evol. Microbiol.">
        <title>The Global Catalogue of Microorganisms (GCM) 10K type strain sequencing project: providing services to taxonomists for standard genome sequencing and annotation.</title>
        <authorList>
            <consortium name="The Broad Institute Genomics Platform"/>
            <consortium name="The Broad Institute Genome Sequencing Center for Infectious Disease"/>
            <person name="Wu L."/>
            <person name="Ma J."/>
        </authorList>
    </citation>
    <scope>NUCLEOTIDE SEQUENCE [LARGE SCALE GENOMIC DNA]</scope>
    <source>
        <strain evidence="3">KCTC 13193</strain>
    </source>
</reference>
<feature type="domain" description="Thiopeptide-type bacteriocin biosynthesis" evidence="1">
    <location>
        <begin position="3"/>
        <end position="300"/>
    </location>
</feature>
<dbReference type="InterPro" id="IPR023809">
    <property type="entry name" value="Thiopep_bacteriocin_synth_dom"/>
</dbReference>
<comment type="caution">
    <text evidence="2">The sequence shown here is derived from an EMBL/GenBank/DDBJ whole genome shotgun (WGS) entry which is preliminary data.</text>
</comment>
<name>A0ABV7AAK3_9BACI</name>
<organism evidence="2 3">
    <name type="scientific">Virgibacillus sediminis</name>
    <dbReference type="NCBI Taxonomy" id="202260"/>
    <lineage>
        <taxon>Bacteria</taxon>
        <taxon>Bacillati</taxon>
        <taxon>Bacillota</taxon>
        <taxon>Bacilli</taxon>
        <taxon>Bacillales</taxon>
        <taxon>Bacillaceae</taxon>
        <taxon>Virgibacillus</taxon>
    </lineage>
</organism>
<gene>
    <name evidence="2" type="ORF">ACFODW_16895</name>
</gene>
<evidence type="ECO:0000313" key="3">
    <source>
        <dbReference type="Proteomes" id="UP001595387"/>
    </source>
</evidence>
<evidence type="ECO:0000259" key="1">
    <source>
        <dbReference type="Pfam" id="PF14028"/>
    </source>
</evidence>
<proteinExistence type="predicted"/>
<dbReference type="EMBL" id="JBHRRZ010000040">
    <property type="protein sequence ID" value="MFC2950001.1"/>
    <property type="molecule type" value="Genomic_DNA"/>
</dbReference>
<dbReference type="Proteomes" id="UP001595387">
    <property type="component" value="Unassembled WGS sequence"/>
</dbReference>